<proteinExistence type="predicted"/>
<dbReference type="AlphaFoldDB" id="A0A2V5GYC4"/>
<keyword evidence="1" id="KW-0732">Signal</keyword>
<gene>
    <name evidence="2" type="ORF">BO99DRAFT_28988</name>
</gene>
<feature type="signal peptide" evidence="1">
    <location>
        <begin position="1"/>
        <end position="26"/>
    </location>
</feature>
<reference evidence="2 3" key="1">
    <citation type="submission" date="2018-02" db="EMBL/GenBank/DDBJ databases">
        <title>The genomes of Aspergillus section Nigri reveals drivers in fungal speciation.</title>
        <authorList>
            <consortium name="DOE Joint Genome Institute"/>
            <person name="Vesth T.C."/>
            <person name="Nybo J."/>
            <person name="Theobald S."/>
            <person name="Brandl J."/>
            <person name="Frisvad J.C."/>
            <person name="Nielsen K.F."/>
            <person name="Lyhne E.K."/>
            <person name="Kogle M.E."/>
            <person name="Kuo A."/>
            <person name="Riley R."/>
            <person name="Clum A."/>
            <person name="Nolan M."/>
            <person name="Lipzen A."/>
            <person name="Salamov A."/>
            <person name="Henrissat B."/>
            <person name="Wiebenga A."/>
            <person name="De vries R.P."/>
            <person name="Grigoriev I.V."/>
            <person name="Mortensen U.H."/>
            <person name="Andersen M.R."/>
            <person name="Baker S.E."/>
        </authorList>
    </citation>
    <scope>NUCLEOTIDE SEQUENCE [LARGE SCALE GENOMIC DNA]</scope>
    <source>
        <strain evidence="2 3">CBS 115571</strain>
    </source>
</reference>
<sequence>MVRLMSVKLLFSLHFLYPTIINSALSSQWHHRPHRLQFGGRAIIASPTLSTPLIAVDLVGASRRASFPSSACLSYFRHPCL</sequence>
<evidence type="ECO:0000313" key="2">
    <source>
        <dbReference type="EMBL" id="PYI14204.1"/>
    </source>
</evidence>
<evidence type="ECO:0000256" key="1">
    <source>
        <dbReference type="SAM" id="SignalP"/>
    </source>
</evidence>
<name>A0A2V5GYC4_ASPV1</name>
<keyword evidence="3" id="KW-1185">Reference proteome</keyword>
<feature type="chain" id="PRO_5016140415" description="Secreted protein" evidence="1">
    <location>
        <begin position="27"/>
        <end position="81"/>
    </location>
</feature>
<accession>A0A2V5GYC4</accession>
<organism evidence="2 3">
    <name type="scientific">Aspergillus violaceofuscus (strain CBS 115571)</name>
    <dbReference type="NCBI Taxonomy" id="1450538"/>
    <lineage>
        <taxon>Eukaryota</taxon>
        <taxon>Fungi</taxon>
        <taxon>Dikarya</taxon>
        <taxon>Ascomycota</taxon>
        <taxon>Pezizomycotina</taxon>
        <taxon>Eurotiomycetes</taxon>
        <taxon>Eurotiomycetidae</taxon>
        <taxon>Eurotiales</taxon>
        <taxon>Aspergillaceae</taxon>
        <taxon>Aspergillus</taxon>
    </lineage>
</organism>
<evidence type="ECO:0000313" key="3">
    <source>
        <dbReference type="Proteomes" id="UP000249829"/>
    </source>
</evidence>
<dbReference type="Proteomes" id="UP000249829">
    <property type="component" value="Unassembled WGS sequence"/>
</dbReference>
<protein>
    <recommendedName>
        <fullName evidence="4">Secreted protein</fullName>
    </recommendedName>
</protein>
<dbReference type="EMBL" id="KZ825218">
    <property type="protein sequence ID" value="PYI14204.1"/>
    <property type="molecule type" value="Genomic_DNA"/>
</dbReference>
<evidence type="ECO:0008006" key="4">
    <source>
        <dbReference type="Google" id="ProtNLM"/>
    </source>
</evidence>